<sequence>MLRIKHLRINIPKPDILRAILASYRGMSGNEVQKHGFTWEKEIIRNVLHVSDNELKKIKYTSKMDLPSALNKLDGCDLSIKTTGSPNTVCMGDCLRIYDSVNSEKPLHLIVVTYKQDDVKNTKKVTEIVEVDITGLKDELFGGITREDIEELVKAVKNVPHKRRPTSEEHEAMYSIQKKLIDKKGEIYFNIKCDSKQSRLQCSFNSFREFIERNPDKVVAQSKTNEFRGGVISLELESGRRTFKKKCADLDTSESKSTNSQE</sequence>
<dbReference type="AlphaFoldDB" id="A0A6C0EWZ0"/>
<reference evidence="1" key="1">
    <citation type="journal article" date="2020" name="Nature">
        <title>Giant virus diversity and host interactions through global metagenomics.</title>
        <authorList>
            <person name="Schulz F."/>
            <person name="Roux S."/>
            <person name="Paez-Espino D."/>
            <person name="Jungbluth S."/>
            <person name="Walsh D.A."/>
            <person name="Denef V.J."/>
            <person name="McMahon K.D."/>
            <person name="Konstantinidis K.T."/>
            <person name="Eloe-Fadrosh E.A."/>
            <person name="Kyrpides N.C."/>
            <person name="Woyke T."/>
        </authorList>
    </citation>
    <scope>NUCLEOTIDE SEQUENCE</scope>
    <source>
        <strain evidence="1">GVMAG-M-3300009161-36</strain>
    </source>
</reference>
<name>A0A6C0EWZ0_9ZZZZ</name>
<proteinExistence type="predicted"/>
<protein>
    <submittedName>
        <fullName evidence="1">Uncharacterized protein</fullName>
    </submittedName>
</protein>
<evidence type="ECO:0000313" key="1">
    <source>
        <dbReference type="EMBL" id="QHT33617.1"/>
    </source>
</evidence>
<organism evidence="1">
    <name type="scientific">viral metagenome</name>
    <dbReference type="NCBI Taxonomy" id="1070528"/>
    <lineage>
        <taxon>unclassified sequences</taxon>
        <taxon>metagenomes</taxon>
        <taxon>organismal metagenomes</taxon>
    </lineage>
</organism>
<dbReference type="EMBL" id="MN738969">
    <property type="protein sequence ID" value="QHT33617.1"/>
    <property type="molecule type" value="Genomic_DNA"/>
</dbReference>
<accession>A0A6C0EWZ0</accession>